<feature type="region of interest" description="Disordered" evidence="1">
    <location>
        <begin position="116"/>
        <end position="146"/>
    </location>
</feature>
<dbReference type="Proteomes" id="UP000054279">
    <property type="component" value="Unassembled WGS sequence"/>
</dbReference>
<evidence type="ECO:0000256" key="1">
    <source>
        <dbReference type="SAM" id="MobiDB-lite"/>
    </source>
</evidence>
<dbReference type="AlphaFoldDB" id="A0A0C9T480"/>
<dbReference type="EMBL" id="KN837608">
    <property type="protein sequence ID" value="KIJ23693.1"/>
    <property type="molecule type" value="Genomic_DNA"/>
</dbReference>
<organism evidence="2 3">
    <name type="scientific">Sphaerobolus stellatus (strain SS14)</name>
    <dbReference type="NCBI Taxonomy" id="990650"/>
    <lineage>
        <taxon>Eukaryota</taxon>
        <taxon>Fungi</taxon>
        <taxon>Dikarya</taxon>
        <taxon>Basidiomycota</taxon>
        <taxon>Agaricomycotina</taxon>
        <taxon>Agaricomycetes</taxon>
        <taxon>Phallomycetidae</taxon>
        <taxon>Geastrales</taxon>
        <taxon>Sphaerobolaceae</taxon>
        <taxon>Sphaerobolus</taxon>
    </lineage>
</organism>
<dbReference type="HOGENOM" id="CLU_1134179_0_0_1"/>
<feature type="compositionally biased region" description="Polar residues" evidence="1">
    <location>
        <begin position="234"/>
        <end position="245"/>
    </location>
</feature>
<reference evidence="2 3" key="1">
    <citation type="submission" date="2014-06" db="EMBL/GenBank/DDBJ databases">
        <title>Evolutionary Origins and Diversification of the Mycorrhizal Mutualists.</title>
        <authorList>
            <consortium name="DOE Joint Genome Institute"/>
            <consortium name="Mycorrhizal Genomics Consortium"/>
            <person name="Kohler A."/>
            <person name="Kuo A."/>
            <person name="Nagy L.G."/>
            <person name="Floudas D."/>
            <person name="Copeland A."/>
            <person name="Barry K.W."/>
            <person name="Cichocki N."/>
            <person name="Veneault-Fourrey C."/>
            <person name="LaButti K."/>
            <person name="Lindquist E.A."/>
            <person name="Lipzen A."/>
            <person name="Lundell T."/>
            <person name="Morin E."/>
            <person name="Murat C."/>
            <person name="Riley R."/>
            <person name="Ohm R."/>
            <person name="Sun H."/>
            <person name="Tunlid A."/>
            <person name="Henrissat B."/>
            <person name="Grigoriev I.V."/>
            <person name="Hibbett D.S."/>
            <person name="Martin F."/>
        </authorList>
    </citation>
    <scope>NUCLEOTIDE SEQUENCE [LARGE SCALE GENOMIC DNA]</scope>
    <source>
        <strain evidence="2 3">SS14</strain>
    </source>
</reference>
<feature type="region of interest" description="Disordered" evidence="1">
    <location>
        <begin position="198"/>
        <end position="245"/>
    </location>
</feature>
<proteinExistence type="predicted"/>
<evidence type="ECO:0000313" key="3">
    <source>
        <dbReference type="Proteomes" id="UP000054279"/>
    </source>
</evidence>
<accession>A0A0C9T480</accession>
<keyword evidence="3" id="KW-1185">Reference proteome</keyword>
<evidence type="ECO:0000313" key="2">
    <source>
        <dbReference type="EMBL" id="KIJ23693.1"/>
    </source>
</evidence>
<feature type="compositionally biased region" description="Low complexity" evidence="1">
    <location>
        <begin position="222"/>
        <end position="231"/>
    </location>
</feature>
<gene>
    <name evidence="2" type="ORF">M422DRAFT_56743</name>
</gene>
<name>A0A0C9T480_SPHS4</name>
<protein>
    <submittedName>
        <fullName evidence="2">Uncharacterized protein</fullName>
    </submittedName>
</protein>
<sequence>MSAFPDGTVPLNSTGQYSNHVFNKYFAYSLIPAYKQVLLPHAQLIIIIKTMATYLTTTLLLATQVKNIFNNFIMRQTRILIYISDFQHSNNVFSAPNTDHTSPEWRQMDVEQNTQINNDHDMSDSDPAFDSNNAPENFDNDDPASPINFLLSDAPVTVLDSLTVDNSYAPGEPPDLIMQYQHQNHHPTGTHFSTRYTAGEEESDHGTQHNGSDGDMSHDNISSALSASSESPRTHSQSCPATKET</sequence>